<dbReference type="Gramene" id="AET2Gv20308600.15">
    <property type="protein sequence ID" value="AET2Gv20308600.15"/>
    <property type="gene ID" value="AET2Gv20308600"/>
</dbReference>
<dbReference type="Gramene" id="AET2Gv20308600.16">
    <property type="protein sequence ID" value="AET2Gv20308600.16"/>
    <property type="gene ID" value="AET2Gv20308600"/>
</dbReference>
<reference evidence="2" key="1">
    <citation type="journal article" date="2014" name="Science">
        <title>Ancient hybridizations among the ancestral genomes of bread wheat.</title>
        <authorList>
            <consortium name="International Wheat Genome Sequencing Consortium,"/>
            <person name="Marcussen T."/>
            <person name="Sandve S.R."/>
            <person name="Heier L."/>
            <person name="Spannagl M."/>
            <person name="Pfeifer M."/>
            <person name="Jakobsen K.S."/>
            <person name="Wulff B.B."/>
            <person name="Steuernagel B."/>
            <person name="Mayer K.F."/>
            <person name="Olsen O.A."/>
        </authorList>
    </citation>
    <scope>NUCLEOTIDE SEQUENCE [LARGE SCALE GENOMIC DNA]</scope>
    <source>
        <strain evidence="2">cv. AL8/78</strain>
    </source>
</reference>
<dbReference type="Gramene" id="AET2Gv20308600.13">
    <property type="protein sequence ID" value="AET2Gv20308600.13"/>
    <property type="gene ID" value="AET2Gv20308600"/>
</dbReference>
<keyword evidence="2" id="KW-1185">Reference proteome</keyword>
<accession>A0A453AZ13</accession>
<name>A0A453AZ13_AEGTS</name>
<reference evidence="1" key="4">
    <citation type="submission" date="2019-03" db="UniProtKB">
        <authorList>
            <consortium name="EnsemblPlants"/>
        </authorList>
    </citation>
    <scope>IDENTIFICATION</scope>
</reference>
<protein>
    <submittedName>
        <fullName evidence="1">Uncharacterized protein</fullName>
    </submittedName>
</protein>
<evidence type="ECO:0000313" key="1">
    <source>
        <dbReference type="EnsemblPlants" id="AET2Gv20308600.16"/>
    </source>
</evidence>
<sequence length="57" mass="6559">MILWSLGHPPHNMFSRISMLLVEFYVGGAEVDCWQWLDRSVRGKLGWSCYSCTLHSG</sequence>
<evidence type="ECO:0000313" key="2">
    <source>
        <dbReference type="Proteomes" id="UP000015105"/>
    </source>
</evidence>
<reference evidence="2" key="2">
    <citation type="journal article" date="2017" name="Nat. Plants">
        <title>The Aegilops tauschii genome reveals multiple impacts of transposons.</title>
        <authorList>
            <person name="Zhao G."/>
            <person name="Zou C."/>
            <person name="Li K."/>
            <person name="Wang K."/>
            <person name="Li T."/>
            <person name="Gao L."/>
            <person name="Zhang X."/>
            <person name="Wang H."/>
            <person name="Yang Z."/>
            <person name="Liu X."/>
            <person name="Jiang W."/>
            <person name="Mao L."/>
            <person name="Kong X."/>
            <person name="Jiao Y."/>
            <person name="Jia J."/>
        </authorList>
    </citation>
    <scope>NUCLEOTIDE SEQUENCE [LARGE SCALE GENOMIC DNA]</scope>
    <source>
        <strain evidence="2">cv. AL8/78</strain>
    </source>
</reference>
<dbReference type="EnsemblPlants" id="AET2Gv20308600.15">
    <property type="protein sequence ID" value="AET2Gv20308600.15"/>
    <property type="gene ID" value="AET2Gv20308600"/>
</dbReference>
<reference evidence="1" key="5">
    <citation type="journal article" date="2021" name="G3 (Bethesda)">
        <title>Aegilops tauschii genome assembly Aet v5.0 features greater sequence contiguity and improved annotation.</title>
        <authorList>
            <person name="Wang L."/>
            <person name="Zhu T."/>
            <person name="Rodriguez J.C."/>
            <person name="Deal K.R."/>
            <person name="Dubcovsky J."/>
            <person name="McGuire P.E."/>
            <person name="Lux T."/>
            <person name="Spannagl M."/>
            <person name="Mayer K.F.X."/>
            <person name="Baldrich P."/>
            <person name="Meyers B.C."/>
            <person name="Huo N."/>
            <person name="Gu Y.Q."/>
            <person name="Zhou H."/>
            <person name="Devos K.M."/>
            <person name="Bennetzen J.L."/>
            <person name="Unver T."/>
            <person name="Budak H."/>
            <person name="Gulick P.J."/>
            <person name="Galiba G."/>
            <person name="Kalapos B."/>
            <person name="Nelson D.R."/>
            <person name="Li P."/>
            <person name="You F.M."/>
            <person name="Luo M.C."/>
            <person name="Dvorak J."/>
        </authorList>
    </citation>
    <scope>NUCLEOTIDE SEQUENCE [LARGE SCALE GENOMIC DNA]</scope>
    <source>
        <strain evidence="1">cv. AL8/78</strain>
    </source>
</reference>
<organism evidence="1 2">
    <name type="scientific">Aegilops tauschii subsp. strangulata</name>
    <name type="common">Goatgrass</name>
    <dbReference type="NCBI Taxonomy" id="200361"/>
    <lineage>
        <taxon>Eukaryota</taxon>
        <taxon>Viridiplantae</taxon>
        <taxon>Streptophyta</taxon>
        <taxon>Embryophyta</taxon>
        <taxon>Tracheophyta</taxon>
        <taxon>Spermatophyta</taxon>
        <taxon>Magnoliopsida</taxon>
        <taxon>Liliopsida</taxon>
        <taxon>Poales</taxon>
        <taxon>Poaceae</taxon>
        <taxon>BOP clade</taxon>
        <taxon>Pooideae</taxon>
        <taxon>Triticodae</taxon>
        <taxon>Triticeae</taxon>
        <taxon>Triticinae</taxon>
        <taxon>Aegilops</taxon>
    </lineage>
</organism>
<dbReference type="EnsemblPlants" id="AET2Gv20308600.13">
    <property type="protein sequence ID" value="AET2Gv20308600.13"/>
    <property type="gene ID" value="AET2Gv20308600"/>
</dbReference>
<dbReference type="Proteomes" id="UP000015105">
    <property type="component" value="Chromosome 2D"/>
</dbReference>
<dbReference type="EnsemblPlants" id="AET2Gv20308600.16">
    <property type="protein sequence ID" value="AET2Gv20308600.16"/>
    <property type="gene ID" value="AET2Gv20308600"/>
</dbReference>
<dbReference type="AlphaFoldDB" id="A0A453AZ13"/>
<proteinExistence type="predicted"/>
<reference evidence="1" key="3">
    <citation type="journal article" date="2017" name="Nature">
        <title>Genome sequence of the progenitor of the wheat D genome Aegilops tauschii.</title>
        <authorList>
            <person name="Luo M.C."/>
            <person name="Gu Y.Q."/>
            <person name="Puiu D."/>
            <person name="Wang H."/>
            <person name="Twardziok S.O."/>
            <person name="Deal K.R."/>
            <person name="Huo N."/>
            <person name="Zhu T."/>
            <person name="Wang L."/>
            <person name="Wang Y."/>
            <person name="McGuire P.E."/>
            <person name="Liu S."/>
            <person name="Long H."/>
            <person name="Ramasamy R.K."/>
            <person name="Rodriguez J.C."/>
            <person name="Van S.L."/>
            <person name="Yuan L."/>
            <person name="Wang Z."/>
            <person name="Xia Z."/>
            <person name="Xiao L."/>
            <person name="Anderson O.D."/>
            <person name="Ouyang S."/>
            <person name="Liang Y."/>
            <person name="Zimin A.V."/>
            <person name="Pertea G."/>
            <person name="Qi P."/>
            <person name="Bennetzen J.L."/>
            <person name="Dai X."/>
            <person name="Dawson M.W."/>
            <person name="Muller H.G."/>
            <person name="Kugler K."/>
            <person name="Rivarola-Duarte L."/>
            <person name="Spannagl M."/>
            <person name="Mayer K.F.X."/>
            <person name="Lu F.H."/>
            <person name="Bevan M.W."/>
            <person name="Leroy P."/>
            <person name="Li P."/>
            <person name="You F.M."/>
            <person name="Sun Q."/>
            <person name="Liu Z."/>
            <person name="Lyons E."/>
            <person name="Wicker T."/>
            <person name="Salzberg S.L."/>
            <person name="Devos K.M."/>
            <person name="Dvorak J."/>
        </authorList>
    </citation>
    <scope>NUCLEOTIDE SEQUENCE [LARGE SCALE GENOMIC DNA]</scope>
    <source>
        <strain evidence="1">cv. AL8/78</strain>
    </source>
</reference>